<keyword evidence="2" id="KW-1185">Reference proteome</keyword>
<dbReference type="EMBL" id="CP034456">
    <property type="protein sequence ID" value="QBM86737.1"/>
    <property type="molecule type" value="Genomic_DNA"/>
</dbReference>
<reference evidence="2" key="1">
    <citation type="submission" date="2019-03" db="EMBL/GenBank/DDBJ databases">
        <title>Snf2 controls pulcherriminic acid biosynthesis and connects pigmentation and antifungal activity of the yeast Metschnikowia pulcherrima.</title>
        <authorList>
            <person name="Gore-Lloyd D."/>
            <person name="Sumann I."/>
            <person name="Brachmann A.O."/>
            <person name="Schneeberger K."/>
            <person name="Ortiz-Merino R.A."/>
            <person name="Moreno-Beltran M."/>
            <person name="Schlaefli M."/>
            <person name="Kirner P."/>
            <person name="Santos Kron A."/>
            <person name="Wolfe K.H."/>
            <person name="Piel J."/>
            <person name="Ahrens C.H."/>
            <person name="Henk D."/>
            <person name="Freimoser F.M."/>
        </authorList>
    </citation>
    <scope>NUCLEOTIDE SEQUENCE [LARGE SCALE GENOMIC DNA]</scope>
    <source>
        <strain evidence="2">APC 1.2</strain>
    </source>
</reference>
<sequence length="152" mass="17350">MKLLKAMYDVVSSFQTLRASEISSPHCYRFGPGCKLNFFPSSHEHQPTMKRECMARSQARASYCFAVTPINGLMKNKMTRLPLLSCQQICIKNLGLTFHSFHPSNLLISAFPTTNTLSLRYVLLLNFSNLYVMIEYHGTIGRHAKLEHNDSF</sequence>
<name>A0A4P6XHJ6_9ASCO</name>
<accession>A0A4P6XHJ6</accession>
<proteinExistence type="predicted"/>
<evidence type="ECO:0000313" key="1">
    <source>
        <dbReference type="EMBL" id="QBM86737.1"/>
    </source>
</evidence>
<dbReference type="AlphaFoldDB" id="A0A4P6XHJ6"/>
<gene>
    <name evidence="1" type="ORF">METSCH_A13830</name>
</gene>
<protein>
    <submittedName>
        <fullName evidence="1">Uncharacterized protein</fullName>
    </submittedName>
</protein>
<organism evidence="1 2">
    <name type="scientific">Metschnikowia aff. pulcherrima</name>
    <dbReference type="NCBI Taxonomy" id="2163413"/>
    <lineage>
        <taxon>Eukaryota</taxon>
        <taxon>Fungi</taxon>
        <taxon>Dikarya</taxon>
        <taxon>Ascomycota</taxon>
        <taxon>Saccharomycotina</taxon>
        <taxon>Pichiomycetes</taxon>
        <taxon>Metschnikowiaceae</taxon>
        <taxon>Metschnikowia</taxon>
    </lineage>
</organism>
<dbReference type="Proteomes" id="UP000292447">
    <property type="component" value="Chromosome I"/>
</dbReference>
<evidence type="ECO:0000313" key="2">
    <source>
        <dbReference type="Proteomes" id="UP000292447"/>
    </source>
</evidence>